<feature type="region of interest" description="Disordered" evidence="1">
    <location>
        <begin position="1"/>
        <end position="26"/>
    </location>
</feature>
<accession>D6MY04</accession>
<organism evidence="2">
    <name type="scientific">Thermococcus nautili</name>
    <dbReference type="NCBI Taxonomy" id="195522"/>
    <lineage>
        <taxon>Archaea</taxon>
        <taxon>Methanobacteriati</taxon>
        <taxon>Methanobacteriota</taxon>
        <taxon>Thermococci</taxon>
        <taxon>Thermococcales</taxon>
        <taxon>Thermococcaceae</taxon>
        <taxon>Thermococcus</taxon>
    </lineage>
</organism>
<proteinExistence type="predicted"/>
<name>D6MY04_9EURY</name>
<keyword evidence="2" id="KW-0614">Plasmid</keyword>
<reference evidence="2" key="1">
    <citation type="journal article" date="2010" name="Nucleic Acids Res.">
        <title>Two novel families of plasmids from hyperthermophilic archaea encoding new families of replication proteins.</title>
        <authorList>
            <person name="Soler N."/>
            <person name="Marguet E."/>
            <person name="Cortez D."/>
            <person name="Desnoues N."/>
            <person name="Keller J."/>
            <person name="van Tilbeurgh H."/>
            <person name="Sezonov G."/>
            <person name="Forterre P."/>
        </authorList>
    </citation>
    <scope>NUCLEOTIDE SEQUENCE</scope>
    <source>
        <strain evidence="2">30/1</strain>
        <plasmid evidence="2">pTN2</plasmid>
    </source>
</reference>
<dbReference type="AlphaFoldDB" id="D6MY04"/>
<evidence type="ECO:0000313" key="2">
    <source>
        <dbReference type="EMBL" id="ADF80205.1"/>
    </source>
</evidence>
<sequence length="59" mass="6835">MMRARRHTRRLKSKRKVGVGRPPGRRKVNHLDVSALSAEWKQLLDVVGLGRKKRKGLSY</sequence>
<evidence type="ECO:0000256" key="1">
    <source>
        <dbReference type="SAM" id="MobiDB-lite"/>
    </source>
</evidence>
<gene>
    <name evidence="2" type="ORF">tn2-10</name>
</gene>
<geneLocation type="plasmid" evidence="2">
    <name>pTN2</name>
</geneLocation>
<dbReference type="EMBL" id="GU056177">
    <property type="protein sequence ID" value="ADF80205.1"/>
    <property type="molecule type" value="Genomic_DNA"/>
</dbReference>
<protein>
    <submittedName>
        <fullName evidence="2">Tn2-10p</fullName>
    </submittedName>
</protein>